<dbReference type="InterPro" id="IPR020843">
    <property type="entry name" value="ER"/>
</dbReference>
<dbReference type="Pfam" id="PF08240">
    <property type="entry name" value="ADH_N"/>
    <property type="match status" value="1"/>
</dbReference>
<evidence type="ECO:0000313" key="5">
    <source>
        <dbReference type="Proteomes" id="UP000681356"/>
    </source>
</evidence>
<evidence type="ECO:0000256" key="2">
    <source>
        <dbReference type="ARBA" id="ARBA00023002"/>
    </source>
</evidence>
<dbReference type="Gene3D" id="3.40.50.720">
    <property type="entry name" value="NAD(P)-binding Rossmann-like Domain"/>
    <property type="match status" value="1"/>
</dbReference>
<reference evidence="4" key="1">
    <citation type="submission" date="2021-04" db="EMBL/GenBank/DDBJ databases">
        <authorList>
            <person name="Yoon J."/>
        </authorList>
    </citation>
    <scope>NUCLEOTIDE SEQUENCE</scope>
    <source>
        <strain evidence="4">KMU-90</strain>
    </source>
</reference>
<feature type="domain" description="Enoyl reductase (ER)" evidence="3">
    <location>
        <begin position="11"/>
        <end position="323"/>
    </location>
</feature>
<dbReference type="SUPFAM" id="SSF50129">
    <property type="entry name" value="GroES-like"/>
    <property type="match status" value="1"/>
</dbReference>
<dbReference type="Gene3D" id="3.90.180.10">
    <property type="entry name" value="Medium-chain alcohol dehydrogenases, catalytic domain"/>
    <property type="match status" value="1"/>
</dbReference>
<proteinExistence type="predicted"/>
<evidence type="ECO:0000313" key="4">
    <source>
        <dbReference type="EMBL" id="MBS0122709.1"/>
    </source>
</evidence>
<dbReference type="RefSeq" id="WP_212534682.1">
    <property type="nucleotide sequence ID" value="NZ_JAGTUU010000001.1"/>
</dbReference>
<dbReference type="EMBL" id="JAGTUU010000001">
    <property type="protein sequence ID" value="MBS0122709.1"/>
    <property type="molecule type" value="Genomic_DNA"/>
</dbReference>
<dbReference type="GO" id="GO:0035925">
    <property type="term" value="F:mRNA 3'-UTR AU-rich region binding"/>
    <property type="evidence" value="ECO:0007669"/>
    <property type="project" value="TreeGrafter"/>
</dbReference>
<dbReference type="PANTHER" id="PTHR48106:SF13">
    <property type="entry name" value="QUINONE OXIDOREDUCTASE-RELATED"/>
    <property type="match status" value="1"/>
</dbReference>
<gene>
    <name evidence="4" type="ORF">KB874_01060</name>
</gene>
<dbReference type="SMART" id="SM00829">
    <property type="entry name" value="PKS_ER"/>
    <property type="match status" value="1"/>
</dbReference>
<dbReference type="InterPro" id="IPR013154">
    <property type="entry name" value="ADH-like_N"/>
</dbReference>
<keyword evidence="2" id="KW-0560">Oxidoreductase</keyword>
<evidence type="ECO:0000259" key="3">
    <source>
        <dbReference type="SMART" id="SM00829"/>
    </source>
</evidence>
<dbReference type="SUPFAM" id="SSF51735">
    <property type="entry name" value="NAD(P)-binding Rossmann-fold domains"/>
    <property type="match status" value="1"/>
</dbReference>
<protein>
    <submittedName>
        <fullName evidence="4">Zinc-binding dehydrogenase</fullName>
    </submittedName>
</protein>
<dbReference type="Pfam" id="PF00107">
    <property type="entry name" value="ADH_zinc_N"/>
    <property type="match status" value="1"/>
</dbReference>
<organism evidence="4 5">
    <name type="scientific">Thetidibacter halocola</name>
    <dbReference type="NCBI Taxonomy" id="2827239"/>
    <lineage>
        <taxon>Bacteria</taxon>
        <taxon>Pseudomonadati</taxon>
        <taxon>Pseudomonadota</taxon>
        <taxon>Alphaproteobacteria</taxon>
        <taxon>Rhodobacterales</taxon>
        <taxon>Roseobacteraceae</taxon>
        <taxon>Thetidibacter</taxon>
    </lineage>
</organism>
<dbReference type="GO" id="GO:0005829">
    <property type="term" value="C:cytosol"/>
    <property type="evidence" value="ECO:0007669"/>
    <property type="project" value="TreeGrafter"/>
</dbReference>
<dbReference type="PANTHER" id="PTHR48106">
    <property type="entry name" value="QUINONE OXIDOREDUCTASE PIG3-RELATED"/>
    <property type="match status" value="1"/>
</dbReference>
<keyword evidence="1" id="KW-0521">NADP</keyword>
<comment type="caution">
    <text evidence="4">The sequence shown here is derived from an EMBL/GenBank/DDBJ whole genome shotgun (WGS) entry which is preliminary data.</text>
</comment>
<dbReference type="GO" id="GO:0070402">
    <property type="term" value="F:NADPH binding"/>
    <property type="evidence" value="ECO:0007669"/>
    <property type="project" value="TreeGrafter"/>
</dbReference>
<dbReference type="Proteomes" id="UP000681356">
    <property type="component" value="Unassembled WGS sequence"/>
</dbReference>
<dbReference type="InterPro" id="IPR036291">
    <property type="entry name" value="NAD(P)-bd_dom_sf"/>
</dbReference>
<dbReference type="InterPro" id="IPR013149">
    <property type="entry name" value="ADH-like_C"/>
</dbReference>
<dbReference type="GO" id="GO:0003960">
    <property type="term" value="F:quinone reductase (NADPH) activity"/>
    <property type="evidence" value="ECO:0007669"/>
    <property type="project" value="TreeGrafter"/>
</dbReference>
<dbReference type="AlphaFoldDB" id="A0A8J7WCI9"/>
<evidence type="ECO:0000256" key="1">
    <source>
        <dbReference type="ARBA" id="ARBA00022857"/>
    </source>
</evidence>
<keyword evidence="5" id="KW-1185">Reference proteome</keyword>
<sequence length="326" mass="34204">MKAVVLDKPDGRPESVLIRDIAVPEPGPGQVLLRVAVAGLNYADVMMRTGIYPHPKGYPLVAGLEMAGTVAALGPGVTGLAVGDRIAAFSEDAGGFAEFCAVPVERVIQLPDDVSFETGAAFYIQGLTAWNLLHGVSSTAPGDVLLIHAIGGGVGLFLTQLAKAAGATVIGTVGTSGKEARALEFGADIVVNRAEADFVSVALEATQGRGVDKVIDSTGASILDRSFDAIRPLGHVVSYGEAEGKPYDSLWERLVRKSLTFTRMHLGHLDYRAPSWAQGVEEVLGGIRSGTIQVPVEAVFEMDDVLAMYDALASRRVAGKLLLRIG</sequence>
<dbReference type="InterPro" id="IPR011032">
    <property type="entry name" value="GroES-like_sf"/>
</dbReference>
<accession>A0A8J7WCI9</accession>
<name>A0A8J7WCI9_9RHOB</name>